<feature type="chain" id="PRO_5015728394" evidence="1">
    <location>
        <begin position="28"/>
        <end position="174"/>
    </location>
</feature>
<name>A0A2S6GD11_9PSEU</name>
<dbReference type="AlphaFoldDB" id="A0A2S6GD11"/>
<dbReference type="EMBL" id="PTIX01000032">
    <property type="protein sequence ID" value="PPK63118.1"/>
    <property type="molecule type" value="Genomic_DNA"/>
</dbReference>
<protein>
    <submittedName>
        <fullName evidence="2">Uncharacterized protein</fullName>
    </submittedName>
</protein>
<evidence type="ECO:0000313" key="3">
    <source>
        <dbReference type="Proteomes" id="UP000239203"/>
    </source>
</evidence>
<keyword evidence="3" id="KW-1185">Reference proteome</keyword>
<gene>
    <name evidence="2" type="ORF">CLV40_13251</name>
</gene>
<evidence type="ECO:0000313" key="2">
    <source>
        <dbReference type="EMBL" id="PPK63118.1"/>
    </source>
</evidence>
<sequence>MRAKPARALAAAVVCAASVTAAQPATALPTTTLTAAYSVTKSAVNASRNLVFTIYNGGMVQNYAVNHPLPVGLAFAGAFTKTCMSGIVDDQPIEGRSAVPAQRGPLPTATVYVEGNTVIGEPTCTITVPVTSATEAHYASCTADIQGRSGITTSFSCTHIWFEVRHPHRVAEAV</sequence>
<comment type="caution">
    <text evidence="2">The sequence shown here is derived from an EMBL/GenBank/DDBJ whole genome shotgun (WGS) entry which is preliminary data.</text>
</comment>
<dbReference type="OrthoDB" id="3707247at2"/>
<dbReference type="RefSeq" id="WP_104483054.1">
    <property type="nucleotide sequence ID" value="NZ_CP154825.1"/>
</dbReference>
<keyword evidence="1" id="KW-0732">Signal</keyword>
<organism evidence="2 3">
    <name type="scientific">Actinokineospora auranticolor</name>
    <dbReference type="NCBI Taxonomy" id="155976"/>
    <lineage>
        <taxon>Bacteria</taxon>
        <taxon>Bacillati</taxon>
        <taxon>Actinomycetota</taxon>
        <taxon>Actinomycetes</taxon>
        <taxon>Pseudonocardiales</taxon>
        <taxon>Pseudonocardiaceae</taxon>
        <taxon>Actinokineospora</taxon>
    </lineage>
</organism>
<dbReference type="Proteomes" id="UP000239203">
    <property type="component" value="Unassembled WGS sequence"/>
</dbReference>
<proteinExistence type="predicted"/>
<feature type="signal peptide" evidence="1">
    <location>
        <begin position="1"/>
        <end position="27"/>
    </location>
</feature>
<accession>A0A2S6GD11</accession>
<evidence type="ECO:0000256" key="1">
    <source>
        <dbReference type="SAM" id="SignalP"/>
    </source>
</evidence>
<reference evidence="2 3" key="1">
    <citation type="submission" date="2018-02" db="EMBL/GenBank/DDBJ databases">
        <title>Genomic Encyclopedia of Archaeal and Bacterial Type Strains, Phase II (KMG-II): from individual species to whole genera.</title>
        <authorList>
            <person name="Goeker M."/>
        </authorList>
    </citation>
    <scope>NUCLEOTIDE SEQUENCE [LARGE SCALE GENOMIC DNA]</scope>
    <source>
        <strain evidence="2 3">YU 961-1</strain>
    </source>
</reference>